<organism evidence="1 2">
    <name type="scientific">Streptomyces rectiviolaceus</name>
    <dbReference type="NCBI Taxonomy" id="332591"/>
    <lineage>
        <taxon>Bacteria</taxon>
        <taxon>Bacillati</taxon>
        <taxon>Actinomycetota</taxon>
        <taxon>Actinomycetes</taxon>
        <taxon>Kitasatosporales</taxon>
        <taxon>Streptomycetaceae</taxon>
        <taxon>Streptomyces</taxon>
    </lineage>
</organism>
<evidence type="ECO:0000313" key="2">
    <source>
        <dbReference type="Proteomes" id="UP001501637"/>
    </source>
</evidence>
<dbReference type="SUPFAM" id="SSF53474">
    <property type="entry name" value="alpha/beta-Hydrolases"/>
    <property type="match status" value="1"/>
</dbReference>
<protein>
    <submittedName>
        <fullName evidence="1">Dienelactone hydrolase family protein</fullName>
    </submittedName>
</protein>
<gene>
    <name evidence="1" type="ORF">GCM10010449_30000</name>
</gene>
<reference evidence="2" key="1">
    <citation type="journal article" date="2019" name="Int. J. Syst. Evol. Microbiol.">
        <title>The Global Catalogue of Microorganisms (GCM) 10K type strain sequencing project: providing services to taxonomists for standard genome sequencing and annotation.</title>
        <authorList>
            <consortium name="The Broad Institute Genomics Platform"/>
            <consortium name="The Broad Institute Genome Sequencing Center for Infectious Disease"/>
            <person name="Wu L."/>
            <person name="Ma J."/>
        </authorList>
    </citation>
    <scope>NUCLEOTIDE SEQUENCE [LARGE SCALE GENOMIC DNA]</scope>
    <source>
        <strain evidence="2">JCM 9092</strain>
    </source>
</reference>
<dbReference type="RefSeq" id="WP_344521406.1">
    <property type="nucleotide sequence ID" value="NZ_BAAAUG010000042.1"/>
</dbReference>
<evidence type="ECO:0000313" key="1">
    <source>
        <dbReference type="EMBL" id="GAA3104932.1"/>
    </source>
</evidence>
<dbReference type="Gene3D" id="3.40.50.1820">
    <property type="entry name" value="alpha/beta hydrolase"/>
    <property type="match status" value="1"/>
</dbReference>
<dbReference type="InterPro" id="IPR029058">
    <property type="entry name" value="AB_hydrolase_fold"/>
</dbReference>
<dbReference type="Proteomes" id="UP001501637">
    <property type="component" value="Unassembled WGS sequence"/>
</dbReference>
<dbReference type="EMBL" id="BAAAUG010000042">
    <property type="protein sequence ID" value="GAA3104932.1"/>
    <property type="molecule type" value="Genomic_DNA"/>
</dbReference>
<comment type="caution">
    <text evidence="1">The sequence shown here is derived from an EMBL/GenBank/DDBJ whole genome shotgun (WGS) entry which is preliminary data.</text>
</comment>
<dbReference type="GO" id="GO:0016787">
    <property type="term" value="F:hydrolase activity"/>
    <property type="evidence" value="ECO:0007669"/>
    <property type="project" value="UniProtKB-KW"/>
</dbReference>
<accession>A0ABP6MFF2</accession>
<keyword evidence="2" id="KW-1185">Reference proteome</keyword>
<proteinExistence type="predicted"/>
<keyword evidence="1" id="KW-0378">Hydrolase</keyword>
<name>A0ABP6MFF2_9ACTN</name>
<sequence length="216" mass="22241">MLSETVTVPDGEGALIGELTVPDIVFGVAVLAHGSDSSRRSPRSMAVADALHAAALGTLLIDLLTADEATADRVTGRHRGDIDLLTHRLIASVDWLAARVTGLPLGLFGVSTGAAAALGAAAARPGLVDTVVCPDGRPDLAGGEVLGQVCAPVLLLAGGRDTEALRLNRETANQLHALSRLRVIPDATHLFEDPEALDEVAAVAARWFVGMGQARA</sequence>